<feature type="transmembrane region" description="Helical" evidence="1">
    <location>
        <begin position="42"/>
        <end position="66"/>
    </location>
</feature>
<organism evidence="2 3">
    <name type="scientific">Fragilariopsis cylindrus CCMP1102</name>
    <dbReference type="NCBI Taxonomy" id="635003"/>
    <lineage>
        <taxon>Eukaryota</taxon>
        <taxon>Sar</taxon>
        <taxon>Stramenopiles</taxon>
        <taxon>Ochrophyta</taxon>
        <taxon>Bacillariophyta</taxon>
        <taxon>Bacillariophyceae</taxon>
        <taxon>Bacillariophycidae</taxon>
        <taxon>Bacillariales</taxon>
        <taxon>Bacillariaceae</taxon>
        <taxon>Fragilariopsis</taxon>
    </lineage>
</organism>
<feature type="transmembrane region" description="Helical" evidence="1">
    <location>
        <begin position="95"/>
        <end position="116"/>
    </location>
</feature>
<dbReference type="SUPFAM" id="SSF82866">
    <property type="entry name" value="Multidrug efflux transporter AcrB transmembrane domain"/>
    <property type="match status" value="1"/>
</dbReference>
<feature type="transmembrane region" description="Helical" evidence="1">
    <location>
        <begin position="6"/>
        <end position="30"/>
    </location>
</feature>
<keyword evidence="3" id="KW-1185">Reference proteome</keyword>
<dbReference type="OrthoDB" id="41827at2759"/>
<feature type="transmembrane region" description="Helical" evidence="1">
    <location>
        <begin position="128"/>
        <end position="150"/>
    </location>
</feature>
<dbReference type="AlphaFoldDB" id="A0A1E7ERN1"/>
<keyword evidence="1" id="KW-0472">Membrane</keyword>
<feature type="non-terminal residue" evidence="2">
    <location>
        <position position="152"/>
    </location>
</feature>
<dbReference type="PANTHER" id="PTHR10796">
    <property type="entry name" value="PATCHED-RELATED"/>
    <property type="match status" value="1"/>
</dbReference>
<evidence type="ECO:0000256" key="1">
    <source>
        <dbReference type="SAM" id="Phobius"/>
    </source>
</evidence>
<feature type="non-terminal residue" evidence="2">
    <location>
        <position position="1"/>
    </location>
</feature>
<dbReference type="EMBL" id="KV784379">
    <property type="protein sequence ID" value="OEU08601.1"/>
    <property type="molecule type" value="Genomic_DNA"/>
</dbReference>
<gene>
    <name evidence="2" type="ORF">FRACYDRAFT_161963</name>
</gene>
<dbReference type="Gene3D" id="1.20.1640.10">
    <property type="entry name" value="Multidrug efflux transporter AcrB transmembrane domain"/>
    <property type="match status" value="1"/>
</dbReference>
<proteinExistence type="predicted"/>
<dbReference type="PANTHER" id="PTHR10796:SF92">
    <property type="entry name" value="PATCHED-RELATED, ISOFORM A"/>
    <property type="match status" value="1"/>
</dbReference>
<accession>A0A1E7ERN1</accession>
<dbReference type="KEGG" id="fcy:FRACYDRAFT_161963"/>
<dbReference type="InterPro" id="IPR051697">
    <property type="entry name" value="Patched_domain-protein"/>
</dbReference>
<dbReference type="GO" id="GO:0016020">
    <property type="term" value="C:membrane"/>
    <property type="evidence" value="ECO:0007669"/>
    <property type="project" value="TreeGrafter"/>
</dbReference>
<protein>
    <submittedName>
        <fullName evidence="2">Multidrug efflux transporter AcrB transmembrane domain-containing protein</fullName>
    </submittedName>
</protein>
<keyword evidence="1 2" id="KW-0812">Transmembrane</keyword>
<dbReference type="InParanoid" id="A0A1E7ERN1"/>
<keyword evidence="1" id="KW-1133">Transmembrane helix</keyword>
<sequence>IVNIVLAVIAVSLIVLLTLPSLVTAFLITLNVAFCLIEILGFMWALGIAIDVTSVINLVLAVGLSVDYSAHVGHSFMMKGGYSRPKRVIEALADMGSAVLAGGMSTFLAVAVLLFLKSYVFYVLSRQLCVTVILGLAHGLILLPIMLSLWGP</sequence>
<dbReference type="Proteomes" id="UP000095751">
    <property type="component" value="Unassembled WGS sequence"/>
</dbReference>
<evidence type="ECO:0000313" key="2">
    <source>
        <dbReference type="EMBL" id="OEU08601.1"/>
    </source>
</evidence>
<name>A0A1E7ERN1_9STRA</name>
<reference evidence="2 3" key="1">
    <citation type="submission" date="2016-09" db="EMBL/GenBank/DDBJ databases">
        <title>Extensive genetic diversity and differential bi-allelic expression allows diatom success in the polar Southern Ocean.</title>
        <authorList>
            <consortium name="DOE Joint Genome Institute"/>
            <person name="Mock T."/>
            <person name="Otillar R.P."/>
            <person name="Strauss J."/>
            <person name="Dupont C."/>
            <person name="Frickenhaus S."/>
            <person name="Maumus F."/>
            <person name="Mcmullan M."/>
            <person name="Sanges R."/>
            <person name="Schmutz J."/>
            <person name="Toseland A."/>
            <person name="Valas R."/>
            <person name="Veluchamy A."/>
            <person name="Ward B.J."/>
            <person name="Allen A."/>
            <person name="Barry K."/>
            <person name="Falciatore A."/>
            <person name="Ferrante M."/>
            <person name="Fortunato A.E."/>
            <person name="Gloeckner G."/>
            <person name="Gruber A."/>
            <person name="Hipkin R."/>
            <person name="Janech M."/>
            <person name="Kroth P."/>
            <person name="Leese F."/>
            <person name="Lindquist E."/>
            <person name="Lyon B.R."/>
            <person name="Martin J."/>
            <person name="Mayer C."/>
            <person name="Parker M."/>
            <person name="Quesneville H."/>
            <person name="Raymond J."/>
            <person name="Uhlig C."/>
            <person name="Valentin K.U."/>
            <person name="Worden A.Z."/>
            <person name="Armbrust E.V."/>
            <person name="Bowler C."/>
            <person name="Green B."/>
            <person name="Moulton V."/>
            <person name="Van Oosterhout C."/>
            <person name="Grigoriev I."/>
        </authorList>
    </citation>
    <scope>NUCLEOTIDE SEQUENCE [LARGE SCALE GENOMIC DNA]</scope>
    <source>
        <strain evidence="2 3">CCMP1102</strain>
    </source>
</reference>
<evidence type="ECO:0000313" key="3">
    <source>
        <dbReference type="Proteomes" id="UP000095751"/>
    </source>
</evidence>